<keyword evidence="2" id="KW-1185">Reference proteome</keyword>
<sequence>MSRFEDESFLTTWIEAVNADPAFTEATRWFDGSILLDDDGAQAWLKVYDGAVIDRKPFMPPFGYTFKISAPRWAWNELPTGTKFTDLLLGGKRRYSGPEDLTGTPNLVPGAFVIEGDTMSAYRIIQAIYLMTDHYSAAARSSERAA</sequence>
<accession>A0A1I5H1L1</accession>
<organism evidence="1 2">
    <name type="scientific">Pseudonocardia ammonioxydans</name>
    <dbReference type="NCBI Taxonomy" id="260086"/>
    <lineage>
        <taxon>Bacteria</taxon>
        <taxon>Bacillati</taxon>
        <taxon>Actinomycetota</taxon>
        <taxon>Actinomycetes</taxon>
        <taxon>Pseudonocardiales</taxon>
        <taxon>Pseudonocardiaceae</taxon>
        <taxon>Pseudonocardia</taxon>
    </lineage>
</organism>
<dbReference type="OrthoDB" id="9796589at2"/>
<dbReference type="InterPro" id="IPR036527">
    <property type="entry name" value="SCP2_sterol-bd_dom_sf"/>
</dbReference>
<evidence type="ECO:0000313" key="1">
    <source>
        <dbReference type="EMBL" id="SFO42097.1"/>
    </source>
</evidence>
<dbReference type="AlphaFoldDB" id="A0A1I5H1L1"/>
<reference evidence="1 2" key="1">
    <citation type="submission" date="2016-10" db="EMBL/GenBank/DDBJ databases">
        <authorList>
            <person name="de Groot N.N."/>
        </authorList>
    </citation>
    <scope>NUCLEOTIDE SEQUENCE [LARGE SCALE GENOMIC DNA]</scope>
    <source>
        <strain evidence="1 2">CGMCC 4.1877</strain>
    </source>
</reference>
<protein>
    <recommendedName>
        <fullName evidence="3">SCP2 domain-containing protein</fullName>
    </recommendedName>
</protein>
<name>A0A1I5H1L1_PSUAM</name>
<evidence type="ECO:0008006" key="3">
    <source>
        <dbReference type="Google" id="ProtNLM"/>
    </source>
</evidence>
<evidence type="ECO:0000313" key="2">
    <source>
        <dbReference type="Proteomes" id="UP000199614"/>
    </source>
</evidence>
<dbReference type="SUPFAM" id="SSF55718">
    <property type="entry name" value="SCP-like"/>
    <property type="match status" value="1"/>
</dbReference>
<dbReference type="Proteomes" id="UP000199614">
    <property type="component" value="Unassembled WGS sequence"/>
</dbReference>
<proteinExistence type="predicted"/>
<dbReference type="STRING" id="260086.SAMN05216207_105510"/>
<dbReference type="EMBL" id="FOUY01000055">
    <property type="protein sequence ID" value="SFO42097.1"/>
    <property type="molecule type" value="Genomic_DNA"/>
</dbReference>
<dbReference type="RefSeq" id="WP_143105606.1">
    <property type="nucleotide sequence ID" value="NZ_FOUY01000055.1"/>
</dbReference>
<gene>
    <name evidence="1" type="ORF">SAMN05216207_105510</name>
</gene>